<dbReference type="InterPro" id="IPR027417">
    <property type="entry name" value="P-loop_NTPase"/>
</dbReference>
<feature type="region of interest" description="Disordered" evidence="1">
    <location>
        <begin position="689"/>
        <end position="709"/>
    </location>
</feature>
<keyword evidence="4" id="KW-1185">Reference proteome</keyword>
<evidence type="ECO:0000313" key="3">
    <source>
        <dbReference type="EMBL" id="GIG41380.1"/>
    </source>
</evidence>
<gene>
    <name evidence="3" type="ORF">Cph01nite_31420</name>
</gene>
<keyword evidence="3" id="KW-0540">Nuclease</keyword>
<dbReference type="GO" id="GO:0004519">
    <property type="term" value="F:endonuclease activity"/>
    <property type="evidence" value="ECO:0007669"/>
    <property type="project" value="UniProtKB-KW"/>
</dbReference>
<proteinExistence type="predicted"/>
<name>A0ABQ4DPW1_9CELL</name>
<dbReference type="InterPro" id="IPR006935">
    <property type="entry name" value="Helicase/UvrB_N"/>
</dbReference>
<feature type="domain" description="Helicase/UvrB N-terminal" evidence="2">
    <location>
        <begin position="162"/>
        <end position="387"/>
    </location>
</feature>
<dbReference type="SUPFAM" id="SSF52540">
    <property type="entry name" value="P-loop containing nucleoside triphosphate hydrolases"/>
    <property type="match status" value="2"/>
</dbReference>
<dbReference type="PANTHER" id="PTHR47396:SF1">
    <property type="entry name" value="ATP-DEPENDENT HELICASE IRC3-RELATED"/>
    <property type="match status" value="1"/>
</dbReference>
<keyword evidence="3" id="KW-0255">Endonuclease</keyword>
<dbReference type="NCBIfam" id="NF046055">
    <property type="entry name" value="restr_BPTD_3080"/>
    <property type="match status" value="1"/>
</dbReference>
<dbReference type="InterPro" id="IPR050742">
    <property type="entry name" value="Helicase_Restrict-Modif_Enz"/>
</dbReference>
<dbReference type="Proteomes" id="UP000614741">
    <property type="component" value="Unassembled WGS sequence"/>
</dbReference>
<dbReference type="PANTHER" id="PTHR47396">
    <property type="entry name" value="TYPE I RESTRICTION ENZYME ECOKI R PROTEIN"/>
    <property type="match status" value="1"/>
</dbReference>
<dbReference type="EMBL" id="BONP01000025">
    <property type="protein sequence ID" value="GIG41380.1"/>
    <property type="molecule type" value="Genomic_DNA"/>
</dbReference>
<sequence length="1054" mass="116595">MPETVIDNPVLNGPFDAPTRHWMLDEHGQLTSDIATRRRPSESWIPVPRQRKGRGAKASQPTLGIQEELDVTRTHERKDVNDTINRLRTDVDAWRSTGYPGVTATTLRLLRHWSDPARENRVFFAQREAVETAIYLGEVAGRLKASEAGRTARVAQSGWIQDALDEHNAEYNAGLPRTALKMATGTGKTVVMAMLITWQTLNKAARAKDPRFTNRFLLVTPGITIKDRLRVLFPSDAGNYYRERDLVPADLWPQLMQARVAVTNYHAFMRRTRHDGQGVSATTKKLLTARTGVDPFIETDAQMVARVLRDLGGTRGRQATGQIMVINDEAHHCYAPRDAEAEVKQLEAAERKELKEANLEAGVWFTGLQRIHAAVGIKTVFDLSATPYFLNGSGYPPGYIFPWVVSDFSLIDAIESGLVKIPRLPVDDDASGDDPSFLHLWEHVKDDLPKRVGKDFDTSRPLPAMLAGAMQSLYSSYERAFERWQASGEADTPPVFIVVCPNTTVSKWVYDQIAGYEQVLDADGETVTRRISGQLSLLSNYTDGNRLPHPRTILVDSAELESGEAVSKEFRDAAADEIEAFRREVVTRTGAAAGEMDDGQLLREVLNTVGKPGRLGGQVRCVVSVSMLSEGWDANTVTHVLGVRAFGSQLLCEQVVGRGLRRRSYALDDDGLLPPEYAEVYGIPFSFIPSSRPSEDPPPRPPATQVRAVEGRESARIEFPYVDGYRFELPDEPLHLDLDAVGPYVLDQGAIPTMTEVAGVIGEHEEHSLDALRAMRPREVAFKLAVRRVLPLFADGQNVPKPWLVPELVRMTQAWLETKVELKGNAFLGMLLLGAHASQAAEQVQRAVITVGGTREPIVLPIIRPDAPTGSTDSVDFQTIKNTFVTNGRSHVSHVVLDSGWEQTAAMILEDHPDVDAYVKNDHLEFAIPYTHKGIGHIYRPDFLVRLTQRPDDAVRTLIVEVSGGLKDQVARQVKADTARNLWCAAVTADGHFGRWGYVEVDDPYLFKNVVDAAIADLYADRPITGHPIAFDLFAGLDDDPALALTGAPDEGAR</sequence>
<dbReference type="Pfam" id="PF04851">
    <property type="entry name" value="ResIII"/>
    <property type="match status" value="1"/>
</dbReference>
<accession>A0ABQ4DPW1</accession>
<organism evidence="3 4">
    <name type="scientific">Cellulomonas phragmiteti</name>
    <dbReference type="NCBI Taxonomy" id="478780"/>
    <lineage>
        <taxon>Bacteria</taxon>
        <taxon>Bacillati</taxon>
        <taxon>Actinomycetota</taxon>
        <taxon>Actinomycetes</taxon>
        <taxon>Micrococcales</taxon>
        <taxon>Cellulomonadaceae</taxon>
        <taxon>Cellulomonas</taxon>
    </lineage>
</organism>
<evidence type="ECO:0000256" key="1">
    <source>
        <dbReference type="SAM" id="MobiDB-lite"/>
    </source>
</evidence>
<dbReference type="Gene3D" id="3.40.50.300">
    <property type="entry name" value="P-loop containing nucleotide triphosphate hydrolases"/>
    <property type="match status" value="2"/>
</dbReference>
<comment type="caution">
    <text evidence="3">The sequence shown here is derived from an EMBL/GenBank/DDBJ whole genome shotgun (WGS) entry which is preliminary data.</text>
</comment>
<reference evidence="3 4" key="1">
    <citation type="submission" date="2021-01" db="EMBL/GenBank/DDBJ databases">
        <title>Whole genome shotgun sequence of Cellulomonas phragmiteti NBRC 110785.</title>
        <authorList>
            <person name="Komaki H."/>
            <person name="Tamura T."/>
        </authorList>
    </citation>
    <scope>NUCLEOTIDE SEQUENCE [LARGE SCALE GENOMIC DNA]</scope>
    <source>
        <strain evidence="3 4">NBRC 110785</strain>
    </source>
</reference>
<evidence type="ECO:0000259" key="2">
    <source>
        <dbReference type="Pfam" id="PF04851"/>
    </source>
</evidence>
<protein>
    <submittedName>
        <fullName evidence="3">Restriction endonuclease</fullName>
    </submittedName>
</protein>
<evidence type="ECO:0000313" key="4">
    <source>
        <dbReference type="Proteomes" id="UP000614741"/>
    </source>
</evidence>
<keyword evidence="3" id="KW-0378">Hydrolase</keyword>